<dbReference type="Proteomes" id="UP001642484">
    <property type="component" value="Unassembled WGS sequence"/>
</dbReference>
<reference evidence="2 3" key="1">
    <citation type="submission" date="2024-02" db="EMBL/GenBank/DDBJ databases">
        <authorList>
            <person name="Chen Y."/>
            <person name="Shah S."/>
            <person name="Dougan E. K."/>
            <person name="Thang M."/>
            <person name="Chan C."/>
        </authorList>
    </citation>
    <scope>NUCLEOTIDE SEQUENCE [LARGE SCALE GENOMIC DNA]</scope>
</reference>
<feature type="region of interest" description="Disordered" evidence="1">
    <location>
        <begin position="1"/>
        <end position="29"/>
    </location>
</feature>
<evidence type="ECO:0000313" key="2">
    <source>
        <dbReference type="EMBL" id="CAK9089562.1"/>
    </source>
</evidence>
<dbReference type="EMBL" id="CAXAMN010024734">
    <property type="protein sequence ID" value="CAK9089562.1"/>
    <property type="molecule type" value="Genomic_DNA"/>
</dbReference>
<name>A0ABP0QMS9_9DINO</name>
<comment type="caution">
    <text evidence="2">The sequence shown here is derived from an EMBL/GenBank/DDBJ whole genome shotgun (WGS) entry which is preliminary data.</text>
</comment>
<evidence type="ECO:0000313" key="3">
    <source>
        <dbReference type="Proteomes" id="UP001642484"/>
    </source>
</evidence>
<evidence type="ECO:0000256" key="1">
    <source>
        <dbReference type="SAM" id="MobiDB-lite"/>
    </source>
</evidence>
<sequence length="169" mass="18448">MEMQPSKLQATEAREARAKVPKRCEDDAVVPTPLRRRSVSPAVRSLGVADVRSEALPAETMAPRKELPHLPRGLGLAAGVAMLAFACFRPTWSKASMPSRQVRSMATVEPEPEEGPRLSILTREALECPSLKADILDVIAGAPYEFGTMEDQEALGNRCGRYALHRLAD</sequence>
<feature type="compositionally biased region" description="Basic and acidic residues" evidence="1">
    <location>
        <begin position="12"/>
        <end position="26"/>
    </location>
</feature>
<accession>A0ABP0QMS9</accession>
<keyword evidence="3" id="KW-1185">Reference proteome</keyword>
<protein>
    <submittedName>
        <fullName evidence="2">Uncharacterized protein</fullName>
    </submittedName>
</protein>
<gene>
    <name evidence="2" type="ORF">CCMP2556_LOCUS43101</name>
</gene>
<proteinExistence type="predicted"/>
<organism evidence="2 3">
    <name type="scientific">Durusdinium trenchii</name>
    <dbReference type="NCBI Taxonomy" id="1381693"/>
    <lineage>
        <taxon>Eukaryota</taxon>
        <taxon>Sar</taxon>
        <taxon>Alveolata</taxon>
        <taxon>Dinophyceae</taxon>
        <taxon>Suessiales</taxon>
        <taxon>Symbiodiniaceae</taxon>
        <taxon>Durusdinium</taxon>
    </lineage>
</organism>